<evidence type="ECO:0000313" key="7">
    <source>
        <dbReference type="EMBL" id="CAE8617014.1"/>
    </source>
</evidence>
<dbReference type="GO" id="GO:0005509">
    <property type="term" value="F:calcium ion binding"/>
    <property type="evidence" value="ECO:0007669"/>
    <property type="project" value="InterPro"/>
</dbReference>
<name>A0A813FW50_POLGL</name>
<evidence type="ECO:0000313" key="8">
    <source>
        <dbReference type="Proteomes" id="UP000654075"/>
    </source>
</evidence>
<dbReference type="InterPro" id="IPR011992">
    <property type="entry name" value="EF-hand-dom_pair"/>
</dbReference>
<evidence type="ECO:0000256" key="4">
    <source>
        <dbReference type="ARBA" id="ARBA00022837"/>
    </source>
</evidence>
<feature type="domain" description="EF-hand" evidence="6">
    <location>
        <begin position="51"/>
        <end position="86"/>
    </location>
</feature>
<dbReference type="OrthoDB" id="26525at2759"/>
<dbReference type="GO" id="GO:0016460">
    <property type="term" value="C:myosin II complex"/>
    <property type="evidence" value="ECO:0007669"/>
    <property type="project" value="TreeGrafter"/>
</dbReference>
<dbReference type="PANTHER" id="PTHR23048">
    <property type="entry name" value="MYOSIN LIGHT CHAIN 1, 3"/>
    <property type="match status" value="1"/>
</dbReference>
<dbReference type="Gene3D" id="1.10.238.10">
    <property type="entry name" value="EF-hand"/>
    <property type="match status" value="1"/>
</dbReference>
<keyword evidence="3" id="KW-0677">Repeat</keyword>
<keyword evidence="8" id="KW-1185">Reference proteome</keyword>
<feature type="domain" description="EF-hand" evidence="6">
    <location>
        <begin position="30"/>
        <end position="50"/>
    </location>
</feature>
<evidence type="ECO:0000256" key="1">
    <source>
        <dbReference type="ARBA" id="ARBA00020786"/>
    </source>
</evidence>
<keyword evidence="4" id="KW-0106">Calcium</keyword>
<organism evidence="7 8">
    <name type="scientific">Polarella glacialis</name>
    <name type="common">Dinoflagellate</name>
    <dbReference type="NCBI Taxonomy" id="89957"/>
    <lineage>
        <taxon>Eukaryota</taxon>
        <taxon>Sar</taxon>
        <taxon>Alveolata</taxon>
        <taxon>Dinophyceae</taxon>
        <taxon>Suessiales</taxon>
        <taxon>Suessiaceae</taxon>
        <taxon>Polarella</taxon>
    </lineage>
</organism>
<gene>
    <name evidence="7" type="ORF">PGLA1383_LOCUS34679</name>
</gene>
<dbReference type="PROSITE" id="PS50222">
    <property type="entry name" value="EF_HAND_2"/>
    <property type="match status" value="3"/>
</dbReference>
<evidence type="ECO:0000256" key="3">
    <source>
        <dbReference type="ARBA" id="ARBA00022737"/>
    </source>
</evidence>
<evidence type="ECO:0000259" key="6">
    <source>
        <dbReference type="PROSITE" id="PS50222"/>
    </source>
</evidence>
<dbReference type="SMART" id="SM00054">
    <property type="entry name" value="EFh"/>
    <property type="match status" value="3"/>
</dbReference>
<proteinExistence type="predicted"/>
<dbReference type="FunFam" id="1.10.238.10:FF:000001">
    <property type="entry name" value="Calmodulin 1"/>
    <property type="match status" value="1"/>
</dbReference>
<dbReference type="InterPro" id="IPR002048">
    <property type="entry name" value="EF_hand_dom"/>
</dbReference>
<dbReference type="InterPro" id="IPR018247">
    <property type="entry name" value="EF_Hand_1_Ca_BS"/>
</dbReference>
<dbReference type="InterPro" id="IPR050230">
    <property type="entry name" value="CALM/Myosin/TropC-like"/>
</dbReference>
<feature type="domain" description="EF-hand" evidence="6">
    <location>
        <begin position="87"/>
        <end position="118"/>
    </location>
</feature>
<keyword evidence="2" id="KW-0479">Metal-binding</keyword>
<dbReference type="Pfam" id="PF13202">
    <property type="entry name" value="EF-hand_5"/>
    <property type="match status" value="1"/>
</dbReference>
<dbReference type="Pfam" id="PF13499">
    <property type="entry name" value="EF-hand_7"/>
    <property type="match status" value="1"/>
</dbReference>
<dbReference type="CDD" id="cd00051">
    <property type="entry name" value="EFh"/>
    <property type="match status" value="1"/>
</dbReference>
<dbReference type="SUPFAM" id="SSF47473">
    <property type="entry name" value="EF-hand"/>
    <property type="match status" value="1"/>
</dbReference>
<dbReference type="EMBL" id="CAJNNV010026033">
    <property type="protein sequence ID" value="CAE8617014.1"/>
    <property type="molecule type" value="Genomic_DNA"/>
</dbReference>
<dbReference type="Proteomes" id="UP000654075">
    <property type="component" value="Unassembled WGS sequence"/>
</dbReference>
<dbReference type="PROSITE" id="PS00018">
    <property type="entry name" value="EF_HAND_1"/>
    <property type="match status" value="2"/>
</dbReference>
<evidence type="ECO:0000256" key="5">
    <source>
        <dbReference type="ARBA" id="ARBA00022990"/>
    </source>
</evidence>
<evidence type="ECO:0000256" key="2">
    <source>
        <dbReference type="ARBA" id="ARBA00022723"/>
    </source>
</evidence>
<dbReference type="AlphaFoldDB" id="A0A813FW50"/>
<keyword evidence="5" id="KW-0007">Acetylation</keyword>
<protein>
    <recommendedName>
        <fullName evidence="1">Calmodulin</fullName>
    </recommendedName>
</protein>
<sequence length="118" mass="13307">MANALKDKDLASMLDARVENDLRKIIRASNGSGHVSYEEFKSIVKGEAGNDSYHKVRMAFRIFDKDKNGLLSEDEFMKVFKSIDKSMTEEGMKSLFLASDSDADGMVSIEEFLDWVGR</sequence>
<reference evidence="7" key="1">
    <citation type="submission" date="2021-02" db="EMBL/GenBank/DDBJ databases">
        <authorList>
            <person name="Dougan E. K."/>
            <person name="Rhodes N."/>
            <person name="Thang M."/>
            <person name="Chan C."/>
        </authorList>
    </citation>
    <scope>NUCLEOTIDE SEQUENCE</scope>
</reference>
<dbReference type="PANTHER" id="PTHR23048:SF0">
    <property type="entry name" value="CALMODULIN LIKE 3"/>
    <property type="match status" value="1"/>
</dbReference>
<accession>A0A813FW50</accession>
<comment type="caution">
    <text evidence="7">The sequence shown here is derived from an EMBL/GenBank/DDBJ whole genome shotgun (WGS) entry which is preliminary data.</text>
</comment>